<keyword evidence="3" id="KW-1185">Reference proteome</keyword>
<reference evidence="2 3" key="1">
    <citation type="submission" date="2023-11" db="EMBL/GenBank/DDBJ databases">
        <title>Gilvimarinus fulvus sp. nov., isolated from the surface of Kelp.</title>
        <authorList>
            <person name="Sun Y.Y."/>
            <person name="Gong Y."/>
            <person name="Du Z.J."/>
        </authorList>
    </citation>
    <scope>NUCLEOTIDE SEQUENCE [LARGE SCALE GENOMIC DNA]</scope>
    <source>
        <strain evidence="2 3">SDUM040013</strain>
    </source>
</reference>
<feature type="signal peptide" evidence="1">
    <location>
        <begin position="1"/>
        <end position="23"/>
    </location>
</feature>
<protein>
    <submittedName>
        <fullName evidence="2">DUF1525 domain-containing protein</fullName>
    </submittedName>
</protein>
<dbReference type="RefSeq" id="WP_302724153.1">
    <property type="nucleotide sequence ID" value="NZ_JAULRU010000742.1"/>
</dbReference>
<comment type="caution">
    <text evidence="2">The sequence shown here is derived from an EMBL/GenBank/DDBJ whole genome shotgun (WGS) entry which is preliminary data.</text>
</comment>
<keyword evidence="1" id="KW-0732">Signal</keyword>
<organism evidence="2 3">
    <name type="scientific">Gilvimarinus gilvus</name>
    <dbReference type="NCBI Taxonomy" id="3058038"/>
    <lineage>
        <taxon>Bacteria</taxon>
        <taxon>Pseudomonadati</taxon>
        <taxon>Pseudomonadota</taxon>
        <taxon>Gammaproteobacteria</taxon>
        <taxon>Cellvibrionales</taxon>
        <taxon>Cellvibrionaceae</taxon>
        <taxon>Gilvimarinus</taxon>
    </lineage>
</organism>
<proteinExistence type="predicted"/>
<gene>
    <name evidence="2" type="ORF">SCD92_17790</name>
</gene>
<sequence length="141" mass="15765">MGVTISRVAMMAVLTLTSCSAIAQKIVSVEVFYRSTMHSEPQSRVPGADITLWNLDKPKLIKRQKPSITGTEREVREKVSDWLASTEGKAHLVAARESYRGFGQAMRYRIKKVPAIVLDGKQVVYGTTNVRKALLIYRGKQ</sequence>
<accession>A0ABU4S221</accession>
<dbReference type="InterPro" id="IPR011090">
    <property type="entry name" value="Integr_conj_element_PFL4709"/>
</dbReference>
<evidence type="ECO:0000313" key="3">
    <source>
        <dbReference type="Proteomes" id="UP001273505"/>
    </source>
</evidence>
<evidence type="ECO:0000313" key="2">
    <source>
        <dbReference type="EMBL" id="MDX6851234.1"/>
    </source>
</evidence>
<dbReference type="EMBL" id="JAXAFO010000044">
    <property type="protein sequence ID" value="MDX6851234.1"/>
    <property type="molecule type" value="Genomic_DNA"/>
</dbReference>
<name>A0ABU4S221_9GAMM</name>
<dbReference type="Pfam" id="PF07511">
    <property type="entry name" value="DUF1525"/>
    <property type="match status" value="1"/>
</dbReference>
<evidence type="ECO:0000256" key="1">
    <source>
        <dbReference type="SAM" id="SignalP"/>
    </source>
</evidence>
<feature type="chain" id="PRO_5045843914" evidence="1">
    <location>
        <begin position="24"/>
        <end position="141"/>
    </location>
</feature>
<dbReference type="Proteomes" id="UP001273505">
    <property type="component" value="Unassembled WGS sequence"/>
</dbReference>
<dbReference type="PROSITE" id="PS51257">
    <property type="entry name" value="PROKAR_LIPOPROTEIN"/>
    <property type="match status" value="1"/>
</dbReference>